<dbReference type="GO" id="GO:0005634">
    <property type="term" value="C:nucleus"/>
    <property type="evidence" value="ECO:0007669"/>
    <property type="project" value="TreeGrafter"/>
</dbReference>
<gene>
    <name evidence="15" type="ORF">Syun_003525</name>
</gene>
<keyword evidence="5" id="KW-0808">Transferase</keyword>
<evidence type="ECO:0000256" key="12">
    <source>
        <dbReference type="ARBA" id="ARBA00023277"/>
    </source>
</evidence>
<evidence type="ECO:0000256" key="4">
    <source>
        <dbReference type="ARBA" id="ARBA00022676"/>
    </source>
</evidence>
<dbReference type="InterPro" id="IPR024709">
    <property type="entry name" value="FucosylTrfase_pln"/>
</dbReference>
<dbReference type="Proteomes" id="UP001420932">
    <property type="component" value="Unassembled WGS sequence"/>
</dbReference>
<evidence type="ECO:0000256" key="8">
    <source>
        <dbReference type="ARBA" id="ARBA00022989"/>
    </source>
</evidence>
<keyword evidence="9 14" id="KW-0472">Membrane</keyword>
<evidence type="ECO:0000256" key="9">
    <source>
        <dbReference type="ARBA" id="ARBA00023136"/>
    </source>
</evidence>
<keyword evidence="16" id="KW-1185">Reference proteome</keyword>
<comment type="similarity">
    <text evidence="3">Belongs to the glycosyltransferase GT106 family.</text>
</comment>
<dbReference type="PANTHER" id="PTHR31741">
    <property type="entry name" value="OS02G0726500 PROTEIN-RELATED"/>
    <property type="match status" value="1"/>
</dbReference>
<dbReference type="EMBL" id="JBBNAF010000002">
    <property type="protein sequence ID" value="KAK9162623.1"/>
    <property type="molecule type" value="Genomic_DNA"/>
</dbReference>
<evidence type="ECO:0000256" key="7">
    <source>
        <dbReference type="ARBA" id="ARBA00022968"/>
    </source>
</evidence>
<keyword evidence="12" id="KW-0119">Carbohydrate metabolism</keyword>
<evidence type="ECO:0000256" key="6">
    <source>
        <dbReference type="ARBA" id="ARBA00022692"/>
    </source>
</evidence>
<keyword evidence="8 14" id="KW-1133">Transmembrane helix</keyword>
<dbReference type="FunFam" id="3.40.50.11350:FF:000011">
    <property type="entry name" value="O-fucosyltransferase 28"/>
    <property type="match status" value="1"/>
</dbReference>
<accession>A0AAP0Q0A8</accession>
<dbReference type="InterPro" id="IPR019378">
    <property type="entry name" value="GDP-Fuc_O-FucTrfase"/>
</dbReference>
<evidence type="ECO:0000256" key="14">
    <source>
        <dbReference type="SAM" id="Phobius"/>
    </source>
</evidence>
<dbReference type="GO" id="GO:0016020">
    <property type="term" value="C:membrane"/>
    <property type="evidence" value="ECO:0007669"/>
    <property type="project" value="UniProtKB-SubCell"/>
</dbReference>
<comment type="caution">
    <text evidence="15">The sequence shown here is derived from an EMBL/GenBank/DDBJ whole genome shotgun (WGS) entry which is preliminary data.</text>
</comment>
<dbReference type="CDD" id="cd11299">
    <property type="entry name" value="O-FucT_plant"/>
    <property type="match status" value="1"/>
</dbReference>
<keyword evidence="4" id="KW-0328">Glycosyltransferase</keyword>
<keyword evidence="6 14" id="KW-0812">Transmembrane</keyword>
<reference evidence="15 16" key="1">
    <citation type="submission" date="2024-01" db="EMBL/GenBank/DDBJ databases">
        <title>Genome assemblies of Stephania.</title>
        <authorList>
            <person name="Yang L."/>
        </authorList>
    </citation>
    <scope>NUCLEOTIDE SEQUENCE [LARGE SCALE GENOMIC DNA]</scope>
    <source>
        <strain evidence="15">YNDBR</strain>
        <tissue evidence="15">Leaf</tissue>
    </source>
</reference>
<evidence type="ECO:0000256" key="2">
    <source>
        <dbReference type="ARBA" id="ARBA00004881"/>
    </source>
</evidence>
<evidence type="ECO:0000313" key="15">
    <source>
        <dbReference type="EMBL" id="KAK9162623.1"/>
    </source>
</evidence>
<evidence type="ECO:0000256" key="1">
    <source>
        <dbReference type="ARBA" id="ARBA00004606"/>
    </source>
</evidence>
<comment type="subcellular location">
    <subcellularLocation>
        <location evidence="1">Membrane</location>
        <topology evidence="1">Single-pass type II membrane protein</topology>
    </subcellularLocation>
</comment>
<evidence type="ECO:0000256" key="11">
    <source>
        <dbReference type="ARBA" id="ARBA00023253"/>
    </source>
</evidence>
<dbReference type="PANTHER" id="PTHR31741:SF15">
    <property type="entry name" value="O-FUCOSYLTRANSFERASE 38"/>
    <property type="match status" value="1"/>
</dbReference>
<evidence type="ECO:0000256" key="13">
    <source>
        <dbReference type="ARBA" id="ARBA00030350"/>
    </source>
</evidence>
<keyword evidence="11" id="KW-0294">Fucose metabolism</keyword>
<keyword evidence="10" id="KW-0325">Glycoprotein</keyword>
<evidence type="ECO:0000256" key="5">
    <source>
        <dbReference type="ARBA" id="ARBA00022679"/>
    </source>
</evidence>
<dbReference type="PIRSF" id="PIRSF009360">
    <property type="entry name" value="UCP009360"/>
    <property type="match status" value="1"/>
</dbReference>
<keyword evidence="7" id="KW-0735">Signal-anchor</keyword>
<proteinExistence type="inferred from homology"/>
<dbReference type="Pfam" id="PF10250">
    <property type="entry name" value="O-FucT"/>
    <property type="match status" value="1"/>
</dbReference>
<comment type="pathway">
    <text evidence="2">Glycan metabolism.</text>
</comment>
<dbReference type="GO" id="GO:0005737">
    <property type="term" value="C:cytoplasm"/>
    <property type="evidence" value="ECO:0007669"/>
    <property type="project" value="TreeGrafter"/>
</dbReference>
<evidence type="ECO:0000313" key="16">
    <source>
        <dbReference type="Proteomes" id="UP001420932"/>
    </source>
</evidence>
<organism evidence="15 16">
    <name type="scientific">Stephania yunnanensis</name>
    <dbReference type="NCBI Taxonomy" id="152371"/>
    <lineage>
        <taxon>Eukaryota</taxon>
        <taxon>Viridiplantae</taxon>
        <taxon>Streptophyta</taxon>
        <taxon>Embryophyta</taxon>
        <taxon>Tracheophyta</taxon>
        <taxon>Spermatophyta</taxon>
        <taxon>Magnoliopsida</taxon>
        <taxon>Ranunculales</taxon>
        <taxon>Menispermaceae</taxon>
        <taxon>Menispermoideae</taxon>
        <taxon>Cissampelideae</taxon>
        <taxon>Stephania</taxon>
    </lineage>
</organism>
<dbReference type="AlphaFoldDB" id="A0AAP0Q0A8"/>
<dbReference type="GO" id="GO:0016757">
    <property type="term" value="F:glycosyltransferase activity"/>
    <property type="evidence" value="ECO:0007669"/>
    <property type="project" value="UniProtKB-KW"/>
</dbReference>
<evidence type="ECO:0000256" key="10">
    <source>
        <dbReference type="ARBA" id="ARBA00023180"/>
    </source>
</evidence>
<protein>
    <recommendedName>
        <fullName evidence="13">O-fucosyltransferase family protein</fullName>
    </recommendedName>
</protein>
<evidence type="ECO:0000256" key="3">
    <source>
        <dbReference type="ARBA" id="ARBA00007737"/>
    </source>
</evidence>
<sequence length="507" mass="57542">MRGSSHQRTNASSRFLRNPSSPLSFVLYISLLCLFSVIFFFNSTTQILENQPKYPFHPQHSSSLKGSDDSLWSTPFSHSLRPCVKPTSQYTAPQNSGRYLTVRSNGGLNQMRTGMCDMVAVARIMNATLVIPQLDRKSYWKDSSTFSDIFDELHFIRTLQGDVRIVKELPKELESVPRARKHFMTWSGISYYKNMSGLWKEYQVIHVAKTDSRLSNNDLPLDIQRLRCRALYQALRFSPPIENLGKLVERLRSHGGRYIALHLRYEKDVLSFSGCTHGLSDAEAEELRIMRENTNHWKEKKINSTEQRLGGLCPLSPKEVGLFLHALGYPSSTLIYIAGGDVYGGSSRLHELESRFPNLVSKDTVATAKELEAFSDHDSQKAALDFIVSVESDVFIPSFSGNMARAVEGHRRFLGHHKTITPDRKGLFELFDKMERGELEEGSLLSSLIKQMHENRHGGPRKRGGAPPGVKGRNRFRFEESFYENPYPECICSSKKNGQMATSKVHI</sequence>
<feature type="transmembrane region" description="Helical" evidence="14">
    <location>
        <begin position="21"/>
        <end position="41"/>
    </location>
</feature>
<dbReference type="GO" id="GO:0006004">
    <property type="term" value="P:fucose metabolic process"/>
    <property type="evidence" value="ECO:0007669"/>
    <property type="project" value="UniProtKB-KW"/>
</dbReference>
<name>A0AAP0Q0A8_9MAGN</name>